<evidence type="ECO:0000256" key="10">
    <source>
        <dbReference type="SAM" id="MobiDB-lite"/>
    </source>
</evidence>
<dbReference type="Proteomes" id="UP000000263">
    <property type="component" value="Chromosome"/>
</dbReference>
<dbReference type="eggNOG" id="COG0706">
    <property type="taxonomic scope" value="Bacteria"/>
</dbReference>
<evidence type="ECO:0000313" key="13">
    <source>
        <dbReference type="EMBL" id="ABU57522.1"/>
    </source>
</evidence>
<dbReference type="RefSeq" id="WP_012119950.1">
    <property type="nucleotide sequence ID" value="NC_009767.1"/>
</dbReference>
<evidence type="ECO:0000256" key="5">
    <source>
        <dbReference type="ARBA" id="ARBA00022927"/>
    </source>
</evidence>
<evidence type="ECO:0000256" key="11">
    <source>
        <dbReference type="SAM" id="Phobius"/>
    </source>
</evidence>
<protein>
    <submittedName>
        <fullName evidence="13">60 kDa inner membrane insertion protein</fullName>
    </submittedName>
</protein>
<comment type="similarity">
    <text evidence="9">Belongs to the OXA1/ALB3/YidC family.</text>
</comment>
<dbReference type="GO" id="GO:0051205">
    <property type="term" value="P:protein insertion into membrane"/>
    <property type="evidence" value="ECO:0007669"/>
    <property type="project" value="TreeGrafter"/>
</dbReference>
<dbReference type="GO" id="GO:0032977">
    <property type="term" value="F:membrane insertase activity"/>
    <property type="evidence" value="ECO:0007669"/>
    <property type="project" value="InterPro"/>
</dbReference>
<evidence type="ECO:0000313" key="14">
    <source>
        <dbReference type="Proteomes" id="UP000000263"/>
    </source>
</evidence>
<keyword evidence="6 11" id="KW-1133">Transmembrane helix</keyword>
<feature type="transmembrane region" description="Helical" evidence="11">
    <location>
        <begin position="167"/>
        <end position="189"/>
    </location>
</feature>
<keyword evidence="14" id="KW-1185">Reference proteome</keyword>
<proteinExistence type="inferred from homology"/>
<dbReference type="NCBIfam" id="TIGR03592">
    <property type="entry name" value="yidC_oxa1_cterm"/>
    <property type="match status" value="1"/>
</dbReference>
<dbReference type="InterPro" id="IPR047196">
    <property type="entry name" value="YidC_ALB_C"/>
</dbReference>
<feature type="transmembrane region" description="Helical" evidence="11">
    <location>
        <begin position="20"/>
        <end position="45"/>
    </location>
</feature>
<dbReference type="InterPro" id="IPR001708">
    <property type="entry name" value="YidC/ALB3/OXA1/COX18"/>
</dbReference>
<dbReference type="AlphaFoldDB" id="A7NJ56"/>
<dbReference type="PANTHER" id="PTHR12428:SF65">
    <property type="entry name" value="CYTOCHROME C OXIDASE ASSEMBLY PROTEIN COX18, MITOCHONDRIAL"/>
    <property type="match status" value="1"/>
</dbReference>
<keyword evidence="4 9" id="KW-0812">Transmembrane</keyword>
<dbReference type="OrthoDB" id="9780552at2"/>
<evidence type="ECO:0000256" key="7">
    <source>
        <dbReference type="ARBA" id="ARBA00023136"/>
    </source>
</evidence>
<feature type="transmembrane region" description="Helical" evidence="11">
    <location>
        <begin position="201"/>
        <end position="225"/>
    </location>
</feature>
<keyword evidence="7 11" id="KW-0472">Membrane</keyword>
<keyword evidence="2" id="KW-0813">Transport</keyword>
<keyword evidence="3" id="KW-1003">Cell membrane</keyword>
<gene>
    <name evidence="13" type="ordered locus">Rcas_1427</name>
</gene>
<reference evidence="13 14" key="1">
    <citation type="submission" date="2007-08" db="EMBL/GenBank/DDBJ databases">
        <title>Complete sequence of Roseiflexus castenholzii DSM 13941.</title>
        <authorList>
            <consortium name="US DOE Joint Genome Institute"/>
            <person name="Copeland A."/>
            <person name="Lucas S."/>
            <person name="Lapidus A."/>
            <person name="Barry K."/>
            <person name="Glavina del Rio T."/>
            <person name="Dalin E."/>
            <person name="Tice H."/>
            <person name="Pitluck S."/>
            <person name="Thompson L.S."/>
            <person name="Brettin T."/>
            <person name="Bruce D."/>
            <person name="Detter J.C."/>
            <person name="Han C."/>
            <person name="Tapia R."/>
            <person name="Schmutz J."/>
            <person name="Larimer F."/>
            <person name="Land M."/>
            <person name="Hauser L."/>
            <person name="Kyrpides N."/>
            <person name="Mikhailova N."/>
            <person name="Bryant D.A."/>
            <person name="Hanada S."/>
            <person name="Tsukatani Y."/>
            <person name="Richardson P."/>
        </authorList>
    </citation>
    <scope>NUCLEOTIDE SEQUENCE [LARGE SCALE GENOMIC DNA]</scope>
    <source>
        <strain evidence="14">DSM 13941 / HLO8</strain>
    </source>
</reference>
<evidence type="ECO:0000256" key="8">
    <source>
        <dbReference type="ARBA" id="ARBA00023186"/>
    </source>
</evidence>
<evidence type="ECO:0000256" key="6">
    <source>
        <dbReference type="ARBA" id="ARBA00022989"/>
    </source>
</evidence>
<dbReference type="PANTHER" id="PTHR12428">
    <property type="entry name" value="OXA1"/>
    <property type="match status" value="1"/>
</dbReference>
<feature type="domain" description="Membrane insertase YidC/Oxa/ALB C-terminal" evidence="12">
    <location>
        <begin position="26"/>
        <end position="237"/>
    </location>
</feature>
<dbReference type="InterPro" id="IPR028055">
    <property type="entry name" value="YidC/Oxa/ALB_C"/>
</dbReference>
<dbReference type="HOGENOM" id="CLU_036138_1_0_0"/>
<keyword evidence="8" id="KW-0143">Chaperone</keyword>
<dbReference type="GO" id="GO:0005886">
    <property type="term" value="C:plasma membrane"/>
    <property type="evidence" value="ECO:0007669"/>
    <property type="project" value="UniProtKB-SubCell"/>
</dbReference>
<evidence type="ECO:0000256" key="4">
    <source>
        <dbReference type="ARBA" id="ARBA00022692"/>
    </source>
</evidence>
<name>A7NJ56_ROSCS</name>
<evidence type="ECO:0000256" key="9">
    <source>
        <dbReference type="RuleBase" id="RU003945"/>
    </source>
</evidence>
<feature type="transmembrane region" description="Helical" evidence="11">
    <location>
        <begin position="90"/>
        <end position="111"/>
    </location>
</feature>
<dbReference type="KEGG" id="rca:Rcas_1427"/>
<feature type="region of interest" description="Disordered" evidence="10">
    <location>
        <begin position="297"/>
        <end position="345"/>
    </location>
</feature>
<dbReference type="Pfam" id="PF02096">
    <property type="entry name" value="60KD_IMP"/>
    <property type="match status" value="1"/>
</dbReference>
<evidence type="ECO:0000259" key="12">
    <source>
        <dbReference type="Pfam" id="PF02096"/>
    </source>
</evidence>
<dbReference type="STRING" id="383372.Rcas_1427"/>
<organism evidence="13 14">
    <name type="scientific">Roseiflexus castenholzii (strain DSM 13941 / HLO8)</name>
    <dbReference type="NCBI Taxonomy" id="383372"/>
    <lineage>
        <taxon>Bacteria</taxon>
        <taxon>Bacillati</taxon>
        <taxon>Chloroflexota</taxon>
        <taxon>Chloroflexia</taxon>
        <taxon>Chloroflexales</taxon>
        <taxon>Roseiflexineae</taxon>
        <taxon>Roseiflexaceae</taxon>
        <taxon>Roseiflexus</taxon>
    </lineage>
</organism>
<evidence type="ECO:0000256" key="3">
    <source>
        <dbReference type="ARBA" id="ARBA00022475"/>
    </source>
</evidence>
<accession>A7NJ56</accession>
<dbReference type="GO" id="GO:0015031">
    <property type="term" value="P:protein transport"/>
    <property type="evidence" value="ECO:0007669"/>
    <property type="project" value="UniProtKB-KW"/>
</dbReference>
<keyword evidence="5" id="KW-0653">Protein transport</keyword>
<evidence type="ECO:0000256" key="2">
    <source>
        <dbReference type="ARBA" id="ARBA00022448"/>
    </source>
</evidence>
<dbReference type="CDD" id="cd20070">
    <property type="entry name" value="5TM_YidC_Alb3"/>
    <property type="match status" value="1"/>
</dbReference>
<comment type="subcellular location">
    <subcellularLocation>
        <location evidence="1">Cell membrane</location>
        <topology evidence="1">Multi-pass membrane protein</topology>
    </subcellularLocation>
    <subcellularLocation>
        <location evidence="9">Membrane</location>
        <topology evidence="9">Multi-pass membrane protein</topology>
    </subcellularLocation>
</comment>
<evidence type="ECO:0000256" key="1">
    <source>
        <dbReference type="ARBA" id="ARBA00004651"/>
    </source>
</evidence>
<sequence>MPVWLAFVEFLQQVLLTFYAWTGSAGLAIILFTIVARLLILPLTIKSLQSSRKMQELQPHMKELQRKYGKDPQKLQEETMRLYREYKVNPVGGCLPMLLQLPIFLGVYQAVINLTRVSPAEHAGSAMLRVLNEQGIAFSTATTATLGQPQLAGSFLWLPDLGKTDPYYILPILSVIFQLIVQLMATPRIQDPQQKAMMQSMLILPIVFGYIGFIFPSGAVLYWVVGSILSIIQQYVISGWGSLANYLKFLPTDGGLLPPITPPAQSAASAVGGGSPAASEESSRKVDFWDVLRPLTEARSEPAEPQSLSSGSAAPVESAAPTEAARAEARRVSSQMNPRRRRARR</sequence>
<dbReference type="EMBL" id="CP000804">
    <property type="protein sequence ID" value="ABU57522.1"/>
    <property type="molecule type" value="Genomic_DNA"/>
</dbReference>